<reference evidence="2" key="1">
    <citation type="journal article" date="2021" name="Genome Biol. Evol.">
        <title>A High-Quality Reference Genome for a Parasitic Bivalve with Doubly Uniparental Inheritance (Bivalvia: Unionida).</title>
        <authorList>
            <person name="Smith C.H."/>
        </authorList>
    </citation>
    <scope>NUCLEOTIDE SEQUENCE</scope>
    <source>
        <strain evidence="2">CHS0354</strain>
    </source>
</reference>
<sequence>MCKVLDKESREMRDNDCVEVLDNECWEMRDNECVRSVRQGVYGDEKQWRVLDKECREMDNEYVEGVRQGTISVYVVLGKVCGVGYSTRRTLGRVRDTVQGQSDDILCVLCSNRKFVIIIIIIIIHYFA</sequence>
<evidence type="ECO:0000313" key="3">
    <source>
        <dbReference type="Proteomes" id="UP001195483"/>
    </source>
</evidence>
<keyword evidence="1" id="KW-0812">Transmembrane</keyword>
<feature type="transmembrane region" description="Helical" evidence="1">
    <location>
        <begin position="105"/>
        <end position="127"/>
    </location>
</feature>
<evidence type="ECO:0000256" key="1">
    <source>
        <dbReference type="SAM" id="Phobius"/>
    </source>
</evidence>
<name>A0AAE0VHZ7_9BIVA</name>
<comment type="caution">
    <text evidence="2">The sequence shown here is derived from an EMBL/GenBank/DDBJ whole genome shotgun (WGS) entry which is preliminary data.</text>
</comment>
<dbReference type="EMBL" id="JAEAOA010002045">
    <property type="protein sequence ID" value="KAK3578983.1"/>
    <property type="molecule type" value="Genomic_DNA"/>
</dbReference>
<keyword evidence="1" id="KW-0472">Membrane</keyword>
<accession>A0AAE0VHZ7</accession>
<dbReference type="AlphaFoldDB" id="A0AAE0VHZ7"/>
<gene>
    <name evidence="2" type="ORF">CHS0354_034777</name>
</gene>
<protein>
    <submittedName>
        <fullName evidence="2">Uncharacterized protein</fullName>
    </submittedName>
</protein>
<keyword evidence="1" id="KW-1133">Transmembrane helix</keyword>
<proteinExistence type="predicted"/>
<keyword evidence="3" id="KW-1185">Reference proteome</keyword>
<reference evidence="2" key="2">
    <citation type="journal article" date="2021" name="Genome Biol. Evol.">
        <title>Developing a high-quality reference genome for a parasitic bivalve with doubly uniparental inheritance (Bivalvia: Unionida).</title>
        <authorList>
            <person name="Smith C.H."/>
        </authorList>
    </citation>
    <scope>NUCLEOTIDE SEQUENCE</scope>
    <source>
        <strain evidence="2">CHS0354</strain>
        <tissue evidence="2">Mantle</tissue>
    </source>
</reference>
<reference evidence="2" key="3">
    <citation type="submission" date="2023-05" db="EMBL/GenBank/DDBJ databases">
        <authorList>
            <person name="Smith C.H."/>
        </authorList>
    </citation>
    <scope>NUCLEOTIDE SEQUENCE</scope>
    <source>
        <strain evidence="2">CHS0354</strain>
        <tissue evidence="2">Mantle</tissue>
    </source>
</reference>
<dbReference type="Proteomes" id="UP001195483">
    <property type="component" value="Unassembled WGS sequence"/>
</dbReference>
<evidence type="ECO:0000313" key="2">
    <source>
        <dbReference type="EMBL" id="KAK3578983.1"/>
    </source>
</evidence>
<organism evidence="2 3">
    <name type="scientific">Potamilus streckersoni</name>
    <dbReference type="NCBI Taxonomy" id="2493646"/>
    <lineage>
        <taxon>Eukaryota</taxon>
        <taxon>Metazoa</taxon>
        <taxon>Spiralia</taxon>
        <taxon>Lophotrochozoa</taxon>
        <taxon>Mollusca</taxon>
        <taxon>Bivalvia</taxon>
        <taxon>Autobranchia</taxon>
        <taxon>Heteroconchia</taxon>
        <taxon>Palaeoheterodonta</taxon>
        <taxon>Unionida</taxon>
        <taxon>Unionoidea</taxon>
        <taxon>Unionidae</taxon>
        <taxon>Ambleminae</taxon>
        <taxon>Lampsilini</taxon>
        <taxon>Potamilus</taxon>
    </lineage>
</organism>